<dbReference type="AlphaFoldDB" id="A0A1D1UVL6"/>
<protein>
    <submittedName>
        <fullName evidence="1">Uncharacterized protein</fullName>
    </submittedName>
</protein>
<evidence type="ECO:0000313" key="2">
    <source>
        <dbReference type="Proteomes" id="UP000186922"/>
    </source>
</evidence>
<name>A0A1D1UVL6_RAMVA</name>
<gene>
    <name evidence="1" type="primary">RvY_03975</name>
    <name evidence="1" type="synonym">RvY_03975.1</name>
    <name evidence="1" type="ORF">RvY_03975-1</name>
</gene>
<organism evidence="1 2">
    <name type="scientific">Ramazzottius varieornatus</name>
    <name type="common">Water bear</name>
    <name type="synonym">Tardigrade</name>
    <dbReference type="NCBI Taxonomy" id="947166"/>
    <lineage>
        <taxon>Eukaryota</taxon>
        <taxon>Metazoa</taxon>
        <taxon>Ecdysozoa</taxon>
        <taxon>Tardigrada</taxon>
        <taxon>Eutardigrada</taxon>
        <taxon>Parachela</taxon>
        <taxon>Hypsibioidea</taxon>
        <taxon>Ramazzottiidae</taxon>
        <taxon>Ramazzottius</taxon>
    </lineage>
</organism>
<evidence type="ECO:0000313" key="1">
    <source>
        <dbReference type="EMBL" id="GAU91782.1"/>
    </source>
</evidence>
<accession>A0A1D1UVL6</accession>
<proteinExistence type="predicted"/>
<dbReference type="Proteomes" id="UP000186922">
    <property type="component" value="Unassembled WGS sequence"/>
</dbReference>
<dbReference type="EMBL" id="BDGG01000002">
    <property type="protein sequence ID" value="GAU91782.1"/>
    <property type="molecule type" value="Genomic_DNA"/>
</dbReference>
<keyword evidence="2" id="KW-1185">Reference proteome</keyword>
<reference evidence="1 2" key="1">
    <citation type="journal article" date="2016" name="Nat. Commun.">
        <title>Extremotolerant tardigrade genome and improved radiotolerance of human cultured cells by tardigrade-unique protein.</title>
        <authorList>
            <person name="Hashimoto T."/>
            <person name="Horikawa D.D."/>
            <person name="Saito Y."/>
            <person name="Kuwahara H."/>
            <person name="Kozuka-Hata H."/>
            <person name="Shin-I T."/>
            <person name="Minakuchi Y."/>
            <person name="Ohishi K."/>
            <person name="Motoyama A."/>
            <person name="Aizu T."/>
            <person name="Enomoto A."/>
            <person name="Kondo K."/>
            <person name="Tanaka S."/>
            <person name="Hara Y."/>
            <person name="Koshikawa S."/>
            <person name="Sagara H."/>
            <person name="Miura T."/>
            <person name="Yokobori S."/>
            <person name="Miyagawa K."/>
            <person name="Suzuki Y."/>
            <person name="Kubo T."/>
            <person name="Oyama M."/>
            <person name="Kohara Y."/>
            <person name="Fujiyama A."/>
            <person name="Arakawa K."/>
            <person name="Katayama T."/>
            <person name="Toyoda A."/>
            <person name="Kunieda T."/>
        </authorList>
    </citation>
    <scope>NUCLEOTIDE SEQUENCE [LARGE SCALE GENOMIC DNA]</scope>
    <source>
        <strain evidence="1 2">YOKOZUNA-1</strain>
    </source>
</reference>
<sequence length="174" mass="19670">MSFFMDSMKRSSSKSVGPSITVISFVCDQLPVAHRFNFARLAVIYVGEVSIDYNILLELFIDPCLQLSVEGVGEPARTLIIPVKIQVSGCVSDAKVKCEIQGFRQYIPETAPVHPAMSQAKHEQTERQRFFLSTSSNTLKTFEATFKREKTPLLSPSCWPIMLHRRTKIRESVE</sequence>
<comment type="caution">
    <text evidence="1">The sequence shown here is derived from an EMBL/GenBank/DDBJ whole genome shotgun (WGS) entry which is preliminary data.</text>
</comment>